<evidence type="ECO:0000313" key="1">
    <source>
        <dbReference type="EMBL" id="GLB84363.1"/>
    </source>
</evidence>
<dbReference type="Gene3D" id="2.160.20.80">
    <property type="entry name" value="E3 ubiquitin-protein ligase SopA"/>
    <property type="match status" value="1"/>
</dbReference>
<keyword evidence="3" id="KW-1185">Reference proteome</keyword>
<reference evidence="2" key="1">
    <citation type="submission" date="2022-08" db="EMBL/GenBank/DDBJ databases">
        <title>Mycobacterium kiyosense sp. nov., scotochromogenic slow-glowing species isolated from respiratory specimens.</title>
        <authorList>
            <person name="Fukano H."/>
            <person name="Kazumi Y."/>
            <person name="Sakagami N."/>
            <person name="Ato M."/>
            <person name="Mitarai S."/>
            <person name="Hoshino Y."/>
        </authorList>
    </citation>
    <scope>NUCLEOTIDE SEQUENCE</scope>
    <source>
        <strain evidence="2">1413</strain>
        <strain evidence="1">SRL2020-028</strain>
    </source>
</reference>
<proteinExistence type="predicted"/>
<evidence type="ECO:0000313" key="3">
    <source>
        <dbReference type="Proteomes" id="UP001064782"/>
    </source>
</evidence>
<protein>
    <recommendedName>
        <fullName evidence="4">Pentapeptide repeat-containing protein</fullName>
    </recommendedName>
</protein>
<evidence type="ECO:0000313" key="2">
    <source>
        <dbReference type="EMBL" id="GLD30568.1"/>
    </source>
</evidence>
<dbReference type="Proteomes" id="UP001165663">
    <property type="component" value="Unassembled WGS sequence"/>
</dbReference>
<comment type="caution">
    <text evidence="2">The sequence shown here is derived from an EMBL/GenBank/DDBJ whole genome shotgun (WGS) entry which is preliminary data.</text>
</comment>
<sequence length="285" mass="31137">MPLAVTGSTWEVEGMDFDAAVDVDAARRVADWLADALAEVSGSARVATAVESGGEEFSMSRQDKELRTRWSIETTASVIGALSRGRAESPYPDYQGRVDLSYATLPEFRLLESEFTNCVFDQARSPSLRTYSARLSGCSFVSADLRRAQLGARVEARKPGSQYIGCDFQDANLRNVSTDPGSFVDCNFKATKWKGTQTLSTVFEGCNFQDSIIEEVELFPSRCRQALSRLRSMPGQDARAAEEVLRIEADEADLLPDDSIGILALDSYPGGLRDAISAAFDLTHS</sequence>
<dbReference type="EMBL" id="BRXE01000048">
    <property type="protein sequence ID" value="GLB84363.1"/>
    <property type="molecule type" value="Genomic_DNA"/>
</dbReference>
<name>A0A9P3Q463_9MYCO</name>
<dbReference type="EMBL" id="BRZI01000015">
    <property type="protein sequence ID" value="GLD30568.1"/>
    <property type="molecule type" value="Genomic_DNA"/>
</dbReference>
<evidence type="ECO:0008006" key="4">
    <source>
        <dbReference type="Google" id="ProtNLM"/>
    </source>
</evidence>
<dbReference type="AlphaFoldDB" id="A0A9P3Q463"/>
<dbReference type="SUPFAM" id="SSF141571">
    <property type="entry name" value="Pentapeptide repeat-like"/>
    <property type="match status" value="1"/>
</dbReference>
<organism evidence="2 3">
    <name type="scientific">Mycobacterium kiyosense</name>
    <dbReference type="NCBI Taxonomy" id="2871094"/>
    <lineage>
        <taxon>Bacteria</taxon>
        <taxon>Bacillati</taxon>
        <taxon>Actinomycetota</taxon>
        <taxon>Actinomycetes</taxon>
        <taxon>Mycobacteriales</taxon>
        <taxon>Mycobacteriaceae</taxon>
        <taxon>Mycobacterium</taxon>
    </lineage>
</organism>
<dbReference type="Proteomes" id="UP001064782">
    <property type="component" value="Unassembled WGS sequence"/>
</dbReference>
<accession>A0A9P3Q463</accession>
<gene>
    <name evidence="2" type="ORF">Mkiyose1413_24510</name>
    <name evidence="1" type="ORF">SRL2020028_36190</name>
</gene>